<evidence type="ECO:0000259" key="6">
    <source>
        <dbReference type="Pfam" id="PF18052"/>
    </source>
</evidence>
<evidence type="ECO:0000256" key="5">
    <source>
        <dbReference type="ARBA" id="ARBA00022821"/>
    </source>
</evidence>
<reference evidence="7 8" key="1">
    <citation type="submission" date="2024-02" db="EMBL/GenBank/DDBJ databases">
        <title>High-quality chromosome-scale genome assembly of Pensacola bahiagrass (Paspalum notatum Flugge var. saurae).</title>
        <authorList>
            <person name="Vega J.M."/>
            <person name="Podio M."/>
            <person name="Orjuela J."/>
            <person name="Siena L.A."/>
            <person name="Pessino S.C."/>
            <person name="Combes M.C."/>
            <person name="Mariac C."/>
            <person name="Albertini E."/>
            <person name="Pupilli F."/>
            <person name="Ortiz J.P.A."/>
            <person name="Leblanc O."/>
        </authorList>
    </citation>
    <scope>NUCLEOTIDE SEQUENCE [LARGE SCALE GENOMIC DNA]</scope>
    <source>
        <strain evidence="7">R1</strain>
        <tissue evidence="7">Leaf</tissue>
    </source>
</reference>
<proteinExistence type="inferred from homology"/>
<name>A0AAQ3XBW4_PASNO</name>
<keyword evidence="4" id="KW-0547">Nucleotide-binding</keyword>
<dbReference type="Proteomes" id="UP001341281">
    <property type="component" value="Chromosome 09"/>
</dbReference>
<dbReference type="InterPro" id="IPR038005">
    <property type="entry name" value="RX-like_CC"/>
</dbReference>
<organism evidence="7 8">
    <name type="scientific">Paspalum notatum var. saurae</name>
    <dbReference type="NCBI Taxonomy" id="547442"/>
    <lineage>
        <taxon>Eukaryota</taxon>
        <taxon>Viridiplantae</taxon>
        <taxon>Streptophyta</taxon>
        <taxon>Embryophyta</taxon>
        <taxon>Tracheophyta</taxon>
        <taxon>Spermatophyta</taxon>
        <taxon>Magnoliopsida</taxon>
        <taxon>Liliopsida</taxon>
        <taxon>Poales</taxon>
        <taxon>Poaceae</taxon>
        <taxon>PACMAD clade</taxon>
        <taxon>Panicoideae</taxon>
        <taxon>Andropogonodae</taxon>
        <taxon>Paspaleae</taxon>
        <taxon>Paspalinae</taxon>
        <taxon>Paspalum</taxon>
    </lineage>
</organism>
<keyword evidence="8" id="KW-1185">Reference proteome</keyword>
<feature type="domain" description="Disease resistance N-terminal" evidence="6">
    <location>
        <begin position="12"/>
        <end position="91"/>
    </location>
</feature>
<dbReference type="PANTHER" id="PTHR19338">
    <property type="entry name" value="TRANSLOCASE OF INNER MITOCHONDRIAL MEMBRANE 13 HOMOLOG"/>
    <property type="match status" value="1"/>
</dbReference>
<dbReference type="Gene3D" id="1.20.5.4130">
    <property type="match status" value="1"/>
</dbReference>
<dbReference type="GO" id="GO:0000166">
    <property type="term" value="F:nucleotide binding"/>
    <property type="evidence" value="ECO:0007669"/>
    <property type="project" value="UniProtKB-KW"/>
</dbReference>
<gene>
    <name evidence="7" type="ORF">U9M48_039263</name>
</gene>
<evidence type="ECO:0000256" key="2">
    <source>
        <dbReference type="ARBA" id="ARBA00022614"/>
    </source>
</evidence>
<dbReference type="EMBL" id="CP144753">
    <property type="protein sequence ID" value="WVZ93268.1"/>
    <property type="molecule type" value="Genomic_DNA"/>
</dbReference>
<evidence type="ECO:0000313" key="7">
    <source>
        <dbReference type="EMBL" id="WVZ93268.1"/>
    </source>
</evidence>
<evidence type="ECO:0000313" key="8">
    <source>
        <dbReference type="Proteomes" id="UP001341281"/>
    </source>
</evidence>
<dbReference type="CDD" id="cd14798">
    <property type="entry name" value="RX-CC_like"/>
    <property type="match status" value="1"/>
</dbReference>
<dbReference type="GO" id="GO:0006952">
    <property type="term" value="P:defense response"/>
    <property type="evidence" value="ECO:0007669"/>
    <property type="project" value="UniProtKB-KW"/>
</dbReference>
<dbReference type="InterPro" id="IPR041118">
    <property type="entry name" value="Rx_N"/>
</dbReference>
<comment type="similarity">
    <text evidence="1">Belongs to the disease resistance NB-LRR family.</text>
</comment>
<dbReference type="Pfam" id="PF18052">
    <property type="entry name" value="Rx_N"/>
    <property type="match status" value="1"/>
</dbReference>
<dbReference type="AlphaFoldDB" id="A0AAQ3XBW4"/>
<evidence type="ECO:0000256" key="3">
    <source>
        <dbReference type="ARBA" id="ARBA00022737"/>
    </source>
</evidence>
<dbReference type="PANTHER" id="PTHR19338:SF42">
    <property type="entry name" value="RX N-TERMINAL DOMAIN-CONTAINING PROTEIN"/>
    <property type="match status" value="1"/>
</dbReference>
<keyword evidence="2" id="KW-0433">Leucine-rich repeat</keyword>
<evidence type="ECO:0000256" key="1">
    <source>
        <dbReference type="ARBA" id="ARBA00008894"/>
    </source>
</evidence>
<sequence>MEGFVVSAATGALKPVLEKLADLLGSEYKHFKQVRREIQFLIDELEPMHAFLLKMSEKNPDEQEKARTKEVRGMSYDTEDCIDDFMLHVDGGGKSFTPLTGARTC</sequence>
<keyword evidence="5" id="KW-0611">Plant defense</keyword>
<keyword evidence="3" id="KW-0677">Repeat</keyword>
<accession>A0AAQ3XBW4</accession>
<evidence type="ECO:0000256" key="4">
    <source>
        <dbReference type="ARBA" id="ARBA00022741"/>
    </source>
</evidence>
<protein>
    <recommendedName>
        <fullName evidence="6">Disease resistance N-terminal domain-containing protein</fullName>
    </recommendedName>
</protein>